<dbReference type="RefSeq" id="WP_209524352.1">
    <property type="nucleotide sequence ID" value="NZ_JAEEGA010000001.1"/>
</dbReference>
<dbReference type="EMBL" id="JAEEGA010000001">
    <property type="protein sequence ID" value="MBP1039446.1"/>
    <property type="molecule type" value="Genomic_DNA"/>
</dbReference>
<evidence type="ECO:0000256" key="2">
    <source>
        <dbReference type="SAM" id="Phobius"/>
    </source>
</evidence>
<evidence type="ECO:0000313" key="3">
    <source>
        <dbReference type="EMBL" id="MBP1039446.1"/>
    </source>
</evidence>
<sequence length="221" mass="24646">MINLDWVIIGTISLGILCLLLMIAAFVGSLRAKSQLKQLGPKPRSRSSKKKWRRQKSRYANAQKNNLKSGIGLLIAVLVLSGVGGYVKYYQMTNMTAADTENIVTGYYLIDQMTEQLETLEASDNQEKANANIHTLAVRMASFASKKGSDRGTKESQLLLNRYYARMGQVGINLASQKASDLVADKGLLESYQQDLKRVEESQDKVLSFYKVDKKSLAQKQ</sequence>
<keyword evidence="2" id="KW-1133">Transmembrane helix</keyword>
<name>A0A940STV2_9ENTE</name>
<accession>A0A940STV2</accession>
<keyword evidence="2" id="KW-0812">Transmembrane</keyword>
<keyword evidence="2" id="KW-0472">Membrane</keyword>
<reference evidence="3" key="1">
    <citation type="submission" date="2020-12" db="EMBL/GenBank/DDBJ databases">
        <title>Vagococcus allomyrinae sp. nov. and Enterococcus lavae sp. nov., isolated from the larvae of Allomyrina dichotoma.</title>
        <authorList>
            <person name="Lee S.D."/>
        </authorList>
    </citation>
    <scope>NUCLEOTIDE SEQUENCE</scope>
    <source>
        <strain evidence="3">BWB3-3</strain>
    </source>
</reference>
<gene>
    <name evidence="3" type="ORF">I6N95_00360</name>
</gene>
<comment type="caution">
    <text evidence="3">The sequence shown here is derived from an EMBL/GenBank/DDBJ whole genome shotgun (WGS) entry which is preliminary data.</text>
</comment>
<evidence type="ECO:0000256" key="1">
    <source>
        <dbReference type="SAM" id="MobiDB-lite"/>
    </source>
</evidence>
<feature type="compositionally biased region" description="Basic residues" evidence="1">
    <location>
        <begin position="43"/>
        <end position="57"/>
    </location>
</feature>
<evidence type="ECO:0000313" key="4">
    <source>
        <dbReference type="Proteomes" id="UP000674938"/>
    </source>
</evidence>
<organism evidence="3 4">
    <name type="scientific">Vagococcus allomyrinae</name>
    <dbReference type="NCBI Taxonomy" id="2794353"/>
    <lineage>
        <taxon>Bacteria</taxon>
        <taxon>Bacillati</taxon>
        <taxon>Bacillota</taxon>
        <taxon>Bacilli</taxon>
        <taxon>Lactobacillales</taxon>
        <taxon>Enterococcaceae</taxon>
        <taxon>Vagococcus</taxon>
    </lineage>
</organism>
<proteinExistence type="predicted"/>
<feature type="transmembrane region" description="Helical" evidence="2">
    <location>
        <begin position="67"/>
        <end position="87"/>
    </location>
</feature>
<dbReference type="Proteomes" id="UP000674938">
    <property type="component" value="Unassembled WGS sequence"/>
</dbReference>
<feature type="region of interest" description="Disordered" evidence="1">
    <location>
        <begin position="38"/>
        <end position="59"/>
    </location>
</feature>
<feature type="transmembrane region" description="Helical" evidence="2">
    <location>
        <begin position="6"/>
        <end position="27"/>
    </location>
</feature>
<protein>
    <submittedName>
        <fullName evidence="3">Uncharacterized protein</fullName>
    </submittedName>
</protein>
<dbReference type="AlphaFoldDB" id="A0A940STV2"/>
<keyword evidence="4" id="KW-1185">Reference proteome</keyword>